<feature type="transmembrane region" description="Helical" evidence="8">
    <location>
        <begin position="379"/>
        <end position="398"/>
    </location>
</feature>
<dbReference type="GO" id="GO:0016757">
    <property type="term" value="F:glycosyltransferase activity"/>
    <property type="evidence" value="ECO:0007669"/>
    <property type="project" value="UniProtKB-KW"/>
</dbReference>
<comment type="caution">
    <text evidence="9">The sequence shown here is derived from an EMBL/GenBank/DDBJ whole genome shotgun (WGS) entry which is preliminary data.</text>
</comment>
<evidence type="ECO:0000313" key="9">
    <source>
        <dbReference type="EMBL" id="KAF4968368.1"/>
    </source>
</evidence>
<gene>
    <name evidence="9" type="ORF">FZEAL_10401</name>
</gene>
<dbReference type="Proteomes" id="UP000635477">
    <property type="component" value="Unassembled WGS sequence"/>
</dbReference>
<evidence type="ECO:0000256" key="5">
    <source>
        <dbReference type="ARBA" id="ARBA00022989"/>
    </source>
</evidence>
<evidence type="ECO:0000256" key="2">
    <source>
        <dbReference type="ARBA" id="ARBA00022676"/>
    </source>
</evidence>
<keyword evidence="6 8" id="KW-0472">Membrane</keyword>
<evidence type="ECO:0000256" key="7">
    <source>
        <dbReference type="ARBA" id="ARBA00023180"/>
    </source>
</evidence>
<proteinExistence type="predicted"/>
<feature type="transmembrane region" description="Helical" evidence="8">
    <location>
        <begin position="353"/>
        <end position="373"/>
    </location>
</feature>
<sequence>MEASSSTTSGQKAAFVILAILLALRLIRFLGTAIGFILYRPVVPQEAPAFTSRDCSVIFAVTRPQDPALERQVRSVLHNDPCAFYIVTVGKESRDQLDRLLAPLRIEFPNTQISIGAVNSANKRRQISHALRSASTRITVLIDDGVFWPRTFLKSAMAPFKDLLVGAITVRKRVCAVSNSLWDSFWACLASIYYSYLDHESRCANAVDGSVSYGDSTALYRTPFLAQNFVDDFEAERCCFGRIGPLRADEYHYFNTWMLQNDNFVRVQSSPGCTVDIAFQSPTKFLGDCERMARGQWRSSISMLCFFRENWRFPWAIYSVWLHQLVSFPLFFDAIVILLFTQTRYFVEEQGRVAILFCILLAMKVLHTLPMWFCGAQGPFRLASILLCWFFLIPIGYLHTLLKAKALLTYWHVERAECLKSDEEMARQCAEPAWIWGHTGMMYRRWRNNCLE</sequence>
<keyword evidence="3" id="KW-0808">Transferase</keyword>
<dbReference type="InterPro" id="IPR029044">
    <property type="entry name" value="Nucleotide-diphossugar_trans"/>
</dbReference>
<dbReference type="SUPFAM" id="SSF53448">
    <property type="entry name" value="Nucleotide-diphospho-sugar transferases"/>
    <property type="match status" value="1"/>
</dbReference>
<dbReference type="Pfam" id="PF13641">
    <property type="entry name" value="Glyco_tranf_2_3"/>
    <property type="match status" value="1"/>
</dbReference>
<keyword evidence="4 8" id="KW-0812">Transmembrane</keyword>
<evidence type="ECO:0000256" key="3">
    <source>
        <dbReference type="ARBA" id="ARBA00022679"/>
    </source>
</evidence>
<evidence type="ECO:0000256" key="8">
    <source>
        <dbReference type="SAM" id="Phobius"/>
    </source>
</evidence>
<keyword evidence="5 8" id="KW-1133">Transmembrane helix</keyword>
<dbReference type="PANTHER" id="PTHR47844">
    <property type="entry name" value="SYNTHASE CPS1, PUTATIVE (AFU_ORTHOLOGUE AFUA_7G02500)-RELATED"/>
    <property type="match status" value="1"/>
</dbReference>
<organism evidence="9 10">
    <name type="scientific">Fusarium zealandicum</name>
    <dbReference type="NCBI Taxonomy" id="1053134"/>
    <lineage>
        <taxon>Eukaryota</taxon>
        <taxon>Fungi</taxon>
        <taxon>Dikarya</taxon>
        <taxon>Ascomycota</taxon>
        <taxon>Pezizomycotina</taxon>
        <taxon>Sordariomycetes</taxon>
        <taxon>Hypocreomycetidae</taxon>
        <taxon>Hypocreales</taxon>
        <taxon>Nectriaceae</taxon>
        <taxon>Fusarium</taxon>
        <taxon>Fusarium staphyleae species complex</taxon>
    </lineage>
</organism>
<reference evidence="9" key="1">
    <citation type="journal article" date="2020" name="BMC Genomics">
        <title>Correction to: Identification and distribution of gene clusters required for synthesis of sphingolipid metabolism inhibitors in diverse species of the filamentous fungus Fusarium.</title>
        <authorList>
            <person name="Kim H.S."/>
            <person name="Lohmar J.M."/>
            <person name="Busman M."/>
            <person name="Brown D.W."/>
            <person name="Naumann T.A."/>
            <person name="Divon H.H."/>
            <person name="Lysoe E."/>
            <person name="Uhlig S."/>
            <person name="Proctor R.H."/>
        </authorList>
    </citation>
    <scope>NUCLEOTIDE SEQUENCE</scope>
    <source>
        <strain evidence="9">NRRL 22465</strain>
    </source>
</reference>
<dbReference type="GO" id="GO:0016020">
    <property type="term" value="C:membrane"/>
    <property type="evidence" value="ECO:0007669"/>
    <property type="project" value="UniProtKB-SubCell"/>
</dbReference>
<accession>A0A8H4U241</accession>
<dbReference type="EMBL" id="JABEYC010001162">
    <property type="protein sequence ID" value="KAF4968368.1"/>
    <property type="molecule type" value="Genomic_DNA"/>
</dbReference>
<evidence type="ECO:0000256" key="4">
    <source>
        <dbReference type="ARBA" id="ARBA00022692"/>
    </source>
</evidence>
<dbReference type="PANTHER" id="PTHR47844:SF1">
    <property type="entry name" value="EXOSTOSIN-LIKE 2"/>
    <property type="match status" value="1"/>
</dbReference>
<evidence type="ECO:0000256" key="6">
    <source>
        <dbReference type="ARBA" id="ARBA00023136"/>
    </source>
</evidence>
<dbReference type="InterPro" id="IPR052427">
    <property type="entry name" value="Glycosyltrans_GT2/GT47"/>
</dbReference>
<feature type="transmembrane region" description="Helical" evidence="8">
    <location>
        <begin position="12"/>
        <end position="39"/>
    </location>
</feature>
<dbReference type="AlphaFoldDB" id="A0A8H4U241"/>
<evidence type="ECO:0000256" key="1">
    <source>
        <dbReference type="ARBA" id="ARBA00004370"/>
    </source>
</evidence>
<comment type="subcellular location">
    <subcellularLocation>
        <location evidence="1">Membrane</location>
    </subcellularLocation>
</comment>
<feature type="transmembrane region" description="Helical" evidence="8">
    <location>
        <begin position="315"/>
        <end position="341"/>
    </location>
</feature>
<keyword evidence="7" id="KW-0325">Glycoprotein</keyword>
<protein>
    <submittedName>
        <fullName evidence="9">Uncharacterized protein</fullName>
    </submittedName>
</protein>
<reference evidence="9" key="2">
    <citation type="submission" date="2020-05" db="EMBL/GenBank/DDBJ databases">
        <authorList>
            <person name="Kim H.-S."/>
            <person name="Proctor R.H."/>
            <person name="Brown D.W."/>
        </authorList>
    </citation>
    <scope>NUCLEOTIDE SEQUENCE</scope>
    <source>
        <strain evidence="9">NRRL 22465</strain>
    </source>
</reference>
<dbReference type="OrthoDB" id="5096213at2759"/>
<name>A0A8H4U241_9HYPO</name>
<keyword evidence="2" id="KW-0328">Glycosyltransferase</keyword>
<evidence type="ECO:0000313" key="10">
    <source>
        <dbReference type="Proteomes" id="UP000635477"/>
    </source>
</evidence>
<keyword evidence="10" id="KW-1185">Reference proteome</keyword>